<evidence type="ECO:0000313" key="2">
    <source>
        <dbReference type="EMBL" id="EYB81298.1"/>
    </source>
</evidence>
<dbReference type="AlphaFoldDB" id="A0A016RSJ0"/>
<reference evidence="3" key="1">
    <citation type="journal article" date="2015" name="Nat. Genet.">
        <title>The genome and transcriptome of the zoonotic hookworm Ancylostoma ceylanicum identify infection-specific gene families.</title>
        <authorList>
            <person name="Schwarz E.M."/>
            <person name="Hu Y."/>
            <person name="Antoshechkin I."/>
            <person name="Miller M.M."/>
            <person name="Sternberg P.W."/>
            <person name="Aroian R.V."/>
        </authorList>
    </citation>
    <scope>NUCLEOTIDE SEQUENCE</scope>
    <source>
        <strain evidence="3">HY135</strain>
    </source>
</reference>
<evidence type="ECO:0000313" key="3">
    <source>
        <dbReference type="Proteomes" id="UP000024635"/>
    </source>
</evidence>
<keyword evidence="3" id="KW-1185">Reference proteome</keyword>
<gene>
    <name evidence="2" type="primary">Acey_s0387.g463</name>
    <name evidence="2" type="ORF">Y032_0387g463</name>
</gene>
<dbReference type="Proteomes" id="UP000024635">
    <property type="component" value="Unassembled WGS sequence"/>
</dbReference>
<sequence length="114" mass="13438">MCAPTNWSSGESTCTRSQLNQIKYVGETMRPLRRRLDEHRRALKNPSSYASESFSRHRTRTHTHERPPMLKVKGLNRHLVNILERKFMEAVEIRRIGAEINNREELSDALRLIR</sequence>
<comment type="caution">
    <text evidence="2">The sequence shown here is derived from an EMBL/GenBank/DDBJ whole genome shotgun (WGS) entry which is preliminary data.</text>
</comment>
<organism evidence="2 3">
    <name type="scientific">Ancylostoma ceylanicum</name>
    <dbReference type="NCBI Taxonomy" id="53326"/>
    <lineage>
        <taxon>Eukaryota</taxon>
        <taxon>Metazoa</taxon>
        <taxon>Ecdysozoa</taxon>
        <taxon>Nematoda</taxon>
        <taxon>Chromadorea</taxon>
        <taxon>Rhabditida</taxon>
        <taxon>Rhabditina</taxon>
        <taxon>Rhabditomorpha</taxon>
        <taxon>Strongyloidea</taxon>
        <taxon>Ancylostomatidae</taxon>
        <taxon>Ancylostomatinae</taxon>
        <taxon>Ancylostoma</taxon>
    </lineage>
</organism>
<feature type="region of interest" description="Disordered" evidence="1">
    <location>
        <begin position="40"/>
        <end position="68"/>
    </location>
</feature>
<accession>A0A016RSJ0</accession>
<proteinExistence type="predicted"/>
<evidence type="ECO:0000256" key="1">
    <source>
        <dbReference type="SAM" id="MobiDB-lite"/>
    </source>
</evidence>
<dbReference type="EMBL" id="JARK01001723">
    <property type="protein sequence ID" value="EYB81298.1"/>
    <property type="molecule type" value="Genomic_DNA"/>
</dbReference>
<evidence type="ECO:0008006" key="4">
    <source>
        <dbReference type="Google" id="ProtNLM"/>
    </source>
</evidence>
<dbReference type="OrthoDB" id="10057701at2759"/>
<name>A0A016RSJ0_9BILA</name>
<protein>
    <recommendedName>
        <fullName evidence="4">GIY-YIG domain-containing protein</fullName>
    </recommendedName>
</protein>